<dbReference type="Proteomes" id="UP000075883">
    <property type="component" value="Unassembled WGS sequence"/>
</dbReference>
<reference evidence="4" key="1">
    <citation type="submission" date="2013-09" db="EMBL/GenBank/DDBJ databases">
        <title>The Genome Sequence of Anopheles culicifacies species A.</title>
        <authorList>
            <consortium name="The Broad Institute Genomics Platform"/>
            <person name="Neafsey D.E."/>
            <person name="Besansky N."/>
            <person name="Howell P."/>
            <person name="Walton C."/>
            <person name="Young S.K."/>
            <person name="Zeng Q."/>
            <person name="Gargeya S."/>
            <person name="Fitzgerald M."/>
            <person name="Haas B."/>
            <person name="Abouelleil A."/>
            <person name="Allen A.W."/>
            <person name="Alvarado L."/>
            <person name="Arachchi H.M."/>
            <person name="Berlin A.M."/>
            <person name="Chapman S.B."/>
            <person name="Gainer-Dewar J."/>
            <person name="Goldberg J."/>
            <person name="Griggs A."/>
            <person name="Gujja S."/>
            <person name="Hansen M."/>
            <person name="Howarth C."/>
            <person name="Imamovic A."/>
            <person name="Ireland A."/>
            <person name="Larimer J."/>
            <person name="McCowan C."/>
            <person name="Murphy C."/>
            <person name="Pearson M."/>
            <person name="Poon T.W."/>
            <person name="Priest M."/>
            <person name="Roberts A."/>
            <person name="Saif S."/>
            <person name="Shea T."/>
            <person name="Sisk P."/>
            <person name="Sykes S."/>
            <person name="Wortman J."/>
            <person name="Nusbaum C."/>
            <person name="Birren B."/>
        </authorList>
    </citation>
    <scope>NUCLEOTIDE SEQUENCE [LARGE SCALE GENOMIC DNA]</scope>
    <source>
        <strain evidence="4">A-37</strain>
    </source>
</reference>
<feature type="compositionally biased region" description="Basic and acidic residues" evidence="1">
    <location>
        <begin position="136"/>
        <end position="145"/>
    </location>
</feature>
<feature type="region of interest" description="Disordered" evidence="1">
    <location>
        <begin position="1"/>
        <end position="157"/>
    </location>
</feature>
<dbReference type="EMBL" id="AXCM01000560">
    <property type="status" value="NOT_ANNOTATED_CDS"/>
    <property type="molecule type" value="Genomic_DNA"/>
</dbReference>
<feature type="region of interest" description="Disordered" evidence="1">
    <location>
        <begin position="305"/>
        <end position="341"/>
    </location>
</feature>
<reference evidence="3" key="2">
    <citation type="submission" date="2020-05" db="UniProtKB">
        <authorList>
            <consortium name="EnsemblMetazoa"/>
        </authorList>
    </citation>
    <scope>IDENTIFICATION</scope>
    <source>
        <strain evidence="3">A-37</strain>
    </source>
</reference>
<evidence type="ECO:0000256" key="1">
    <source>
        <dbReference type="SAM" id="MobiDB-lite"/>
    </source>
</evidence>
<keyword evidence="4" id="KW-1185">Reference proteome</keyword>
<dbReference type="PANTHER" id="PTHR23247:SF2">
    <property type="entry name" value="COILED-COIL DOMAIN-CONTAINING PROTEIN 34"/>
    <property type="match status" value="1"/>
</dbReference>
<evidence type="ECO:0000313" key="3">
    <source>
        <dbReference type="EnsemblMetazoa" id="ACUA006833-PA"/>
    </source>
</evidence>
<dbReference type="AlphaFoldDB" id="A0A182M111"/>
<accession>A0A182M111</accession>
<feature type="compositionally biased region" description="Basic and acidic residues" evidence="1">
    <location>
        <begin position="201"/>
        <end position="213"/>
    </location>
</feature>
<feature type="region of interest" description="Disordered" evidence="1">
    <location>
        <begin position="201"/>
        <end position="255"/>
    </location>
</feature>
<dbReference type="EnsemblMetazoa" id="ACUA006833-RA">
    <property type="protein sequence ID" value="ACUA006833-PA"/>
    <property type="gene ID" value="ACUA006833"/>
</dbReference>
<organism evidence="3 4">
    <name type="scientific">Anopheles culicifacies</name>
    <dbReference type="NCBI Taxonomy" id="139723"/>
    <lineage>
        <taxon>Eukaryota</taxon>
        <taxon>Metazoa</taxon>
        <taxon>Ecdysozoa</taxon>
        <taxon>Arthropoda</taxon>
        <taxon>Hexapoda</taxon>
        <taxon>Insecta</taxon>
        <taxon>Pterygota</taxon>
        <taxon>Neoptera</taxon>
        <taxon>Endopterygota</taxon>
        <taxon>Diptera</taxon>
        <taxon>Nematocera</taxon>
        <taxon>Culicoidea</taxon>
        <taxon>Culicidae</taxon>
        <taxon>Anophelinae</taxon>
        <taxon>Anopheles</taxon>
        <taxon>culicifacies species complex</taxon>
    </lineage>
</organism>
<dbReference type="InterPro" id="IPR025259">
    <property type="entry name" value="CCDC34/181"/>
</dbReference>
<evidence type="ECO:0000259" key="2">
    <source>
        <dbReference type="Pfam" id="PF13904"/>
    </source>
</evidence>
<dbReference type="Pfam" id="PF13904">
    <property type="entry name" value="CCDC34"/>
    <property type="match status" value="1"/>
</dbReference>
<feature type="compositionally biased region" description="Basic and acidic residues" evidence="1">
    <location>
        <begin position="88"/>
        <end position="117"/>
    </location>
</feature>
<evidence type="ECO:0000313" key="4">
    <source>
        <dbReference type="Proteomes" id="UP000075883"/>
    </source>
</evidence>
<dbReference type="VEuPathDB" id="VectorBase:ACUA006833"/>
<sequence length="341" mass="39127">MDVAGASLELHSNDSAQVDAKSEENKWKKAIQVSTAWDTEESDAEDEDSDHENDENVAELCTALSKMSIVNMEGSPNEKTETNALLDAHGEKTVSNDDIVQEHHSENDEKHGSKSDGYDNSDDSSNTLDLSSEDESERRIDRGGGDADVNLGADTKQQVIKVIIAPKKRERDPEAYKKWLKTKNEEIRKNREKEILTKQELQRQKELEEEKRKEINKKKIQAWMERKKQDAKKSNAKPVNDKSADASSEHLHSDPDAKFKHWLLKVKKQEEEKRLHDLTLKQREQQIKQEKKKMSDQIYQQWLKHAKHKPKPVPLNQGPNTLRGTVSKLVVNPEPWKSNCD</sequence>
<feature type="compositionally biased region" description="Basic and acidic residues" evidence="1">
    <location>
        <begin position="224"/>
        <end position="255"/>
    </location>
</feature>
<dbReference type="PANTHER" id="PTHR23247">
    <property type="entry name" value="NY-REN-41 ANTIGEN L15 -RELATED"/>
    <property type="match status" value="1"/>
</dbReference>
<protein>
    <recommendedName>
        <fullName evidence="2">Coiled-coil domain-containing protein</fullName>
    </recommendedName>
</protein>
<proteinExistence type="predicted"/>
<feature type="domain" description="Coiled-coil" evidence="2">
    <location>
        <begin position="174"/>
        <end position="336"/>
    </location>
</feature>
<name>A0A182M111_9DIPT</name>
<dbReference type="STRING" id="139723.A0A182M111"/>
<feature type="compositionally biased region" description="Acidic residues" evidence="1">
    <location>
        <begin position="38"/>
        <end position="57"/>
    </location>
</feature>
<dbReference type="InterPro" id="IPR045323">
    <property type="entry name" value="CCDC34"/>
</dbReference>